<evidence type="ECO:0000313" key="1">
    <source>
        <dbReference type="EMBL" id="ABB05846.1"/>
    </source>
</evidence>
<dbReference type="PATRIC" id="fig|482957.22.peg.7329"/>
<dbReference type="Proteomes" id="UP000002705">
    <property type="component" value="Chromosome 3"/>
</dbReference>
<name>Q39NX0_BURL3</name>
<dbReference type="HOGENOM" id="CLU_2435184_0_0_4"/>
<gene>
    <name evidence="1" type="ordered locus">Bcep18194_C6799</name>
</gene>
<accession>Q39NX0</accession>
<evidence type="ECO:0000313" key="2">
    <source>
        <dbReference type="Proteomes" id="UP000002705"/>
    </source>
</evidence>
<dbReference type="KEGG" id="bur:Bcep18194_C6799"/>
<keyword evidence="2" id="KW-1185">Reference proteome</keyword>
<dbReference type="EMBL" id="CP000150">
    <property type="protein sequence ID" value="ABB05846.1"/>
    <property type="molecule type" value="Genomic_DNA"/>
</dbReference>
<proteinExistence type="predicted"/>
<dbReference type="AlphaFoldDB" id="Q39NX0"/>
<reference evidence="1" key="1">
    <citation type="submission" date="2009-01" db="EMBL/GenBank/DDBJ databases">
        <title>Complete sequence of chromosome 3 of Burkholderia sp. 383.</title>
        <authorList>
            <consortium name="US DOE Joint Genome Institute"/>
            <person name="Copeland A."/>
            <person name="Lucas S."/>
            <person name="Lapidus A."/>
            <person name="Barry K."/>
            <person name="Detter J.C."/>
            <person name="Glavina T."/>
            <person name="Hammon N."/>
            <person name="Israni S."/>
            <person name="Pitluck S."/>
            <person name="Chain P."/>
            <person name="Malfatti S."/>
            <person name="Shin M."/>
            <person name="Vergez L."/>
            <person name="Schmutz J."/>
            <person name="Larimer F."/>
            <person name="Land M."/>
            <person name="Kyrpides N."/>
            <person name="Lykidis A."/>
            <person name="Richardson P."/>
        </authorList>
    </citation>
    <scope>NUCLEOTIDE SEQUENCE</scope>
    <source>
        <strain evidence="1">383</strain>
    </source>
</reference>
<organism evidence="1 2">
    <name type="scientific">Burkholderia lata (strain ATCC 17760 / DSM 23089 / LMG 22485 / NCIMB 9086 / R18194 / 383)</name>
    <dbReference type="NCBI Taxonomy" id="482957"/>
    <lineage>
        <taxon>Bacteria</taxon>
        <taxon>Pseudomonadati</taxon>
        <taxon>Pseudomonadota</taxon>
        <taxon>Betaproteobacteria</taxon>
        <taxon>Burkholderiales</taxon>
        <taxon>Burkholderiaceae</taxon>
        <taxon>Burkholderia</taxon>
        <taxon>Burkholderia cepacia complex</taxon>
    </lineage>
</organism>
<protein>
    <submittedName>
        <fullName evidence="1">Uncharacterized protein</fullName>
    </submittedName>
</protein>
<sequence>MLDRPAAHGNVLACARHRLAAGEHGSAGNKRSPGALTPYASATVTPEYFSVTFNKVKPLNPDEAAPADALLGRTRLTVPSDSVEVRVEHL</sequence>